<evidence type="ECO:0000259" key="5">
    <source>
        <dbReference type="PROSITE" id="PS50118"/>
    </source>
</evidence>
<dbReference type="SUPFAM" id="SSF47095">
    <property type="entry name" value="HMG-box"/>
    <property type="match status" value="2"/>
</dbReference>
<feature type="coiled-coil region" evidence="3">
    <location>
        <begin position="173"/>
        <end position="214"/>
    </location>
</feature>
<keyword evidence="3" id="KW-0175">Coiled coil</keyword>
<evidence type="ECO:0000256" key="1">
    <source>
        <dbReference type="ARBA" id="ARBA00023125"/>
    </source>
</evidence>
<gene>
    <name evidence="6" type="ORF">BN9_094200</name>
</gene>
<organism evidence="6 7">
    <name type="scientific">Albugo candida</name>
    <dbReference type="NCBI Taxonomy" id="65357"/>
    <lineage>
        <taxon>Eukaryota</taxon>
        <taxon>Sar</taxon>
        <taxon>Stramenopiles</taxon>
        <taxon>Oomycota</taxon>
        <taxon>Peronosporomycetes</taxon>
        <taxon>Albuginales</taxon>
        <taxon>Albuginaceae</taxon>
        <taxon>Albugo</taxon>
    </lineage>
</organism>
<feature type="region of interest" description="Disordered" evidence="4">
    <location>
        <begin position="1"/>
        <end position="45"/>
    </location>
</feature>
<dbReference type="Pfam" id="PF00505">
    <property type="entry name" value="HMG_box"/>
    <property type="match status" value="2"/>
</dbReference>
<keyword evidence="7" id="KW-1185">Reference proteome</keyword>
<dbReference type="Proteomes" id="UP000053237">
    <property type="component" value="Unassembled WGS sequence"/>
</dbReference>
<comment type="caution">
    <text evidence="6">The sequence shown here is derived from an EMBL/GenBank/DDBJ whole genome shotgun (WGS) entry which is preliminary data.</text>
</comment>
<dbReference type="AlphaFoldDB" id="A0A024GP91"/>
<dbReference type="InterPro" id="IPR050342">
    <property type="entry name" value="HMGB"/>
</dbReference>
<dbReference type="PRINTS" id="PR00886">
    <property type="entry name" value="HIGHMOBLTY12"/>
</dbReference>
<dbReference type="InterPro" id="IPR009071">
    <property type="entry name" value="HMG_box_dom"/>
</dbReference>
<accession>A0A024GP91</accession>
<dbReference type="OrthoDB" id="1919336at2759"/>
<dbReference type="SMART" id="SM00398">
    <property type="entry name" value="HMG"/>
    <property type="match status" value="2"/>
</dbReference>
<dbReference type="FunCoup" id="A0A024GP91">
    <property type="interactions" value="187"/>
</dbReference>
<evidence type="ECO:0000313" key="7">
    <source>
        <dbReference type="Proteomes" id="UP000053237"/>
    </source>
</evidence>
<dbReference type="PANTHER" id="PTHR48112">
    <property type="entry name" value="HIGH MOBILITY GROUP PROTEIN DSP1"/>
    <property type="match status" value="1"/>
</dbReference>
<feature type="domain" description="HMG box" evidence="5">
    <location>
        <begin position="37"/>
        <end position="106"/>
    </location>
</feature>
<feature type="DNA-binding region" description="HMG box" evidence="2">
    <location>
        <begin position="37"/>
        <end position="106"/>
    </location>
</feature>
<feature type="compositionally biased region" description="Polar residues" evidence="4">
    <location>
        <begin position="1"/>
        <end position="10"/>
    </location>
</feature>
<evidence type="ECO:0000313" key="6">
    <source>
        <dbReference type="EMBL" id="CCI48347.1"/>
    </source>
</evidence>
<sequence length="231" mass="26663">MEPLATTSSFGEVAWADPIAEKGKKRKRLQKKAPGAPKRGKSPYILFSMDKREEIKSHMPDDAKVTDVMRAIADAWSKMSEDEKQPWKSAAEVDKQRYEEEMASYDGPLRVPNKRAKKDPSAPKRASSAFLFYSQVMRPQLKKENPDLKNTDISKRLGEAWSKATDVQKAPYVEKEREDRSRYKREMEEWNITKDSIEREIAVAQQQYNSYMAMTGFDQVEQPATFSTREL</sequence>
<evidence type="ECO:0000256" key="4">
    <source>
        <dbReference type="SAM" id="MobiDB-lite"/>
    </source>
</evidence>
<name>A0A024GP91_9STRA</name>
<dbReference type="Gene3D" id="1.10.30.10">
    <property type="entry name" value="High mobility group box domain"/>
    <property type="match status" value="2"/>
</dbReference>
<dbReference type="PROSITE" id="PS50118">
    <property type="entry name" value="HMG_BOX_2"/>
    <property type="match status" value="2"/>
</dbReference>
<dbReference type="FunFam" id="1.10.30.10:FF:000071">
    <property type="entry name" value="High mobility group protein"/>
    <property type="match status" value="1"/>
</dbReference>
<feature type="region of interest" description="Disordered" evidence="4">
    <location>
        <begin position="101"/>
        <end position="126"/>
    </location>
</feature>
<evidence type="ECO:0000256" key="3">
    <source>
        <dbReference type="SAM" id="Coils"/>
    </source>
</evidence>
<evidence type="ECO:0000256" key="2">
    <source>
        <dbReference type="PROSITE-ProRule" id="PRU00267"/>
    </source>
</evidence>
<dbReference type="InParanoid" id="A0A024GP91"/>
<dbReference type="EMBL" id="CAIX01000217">
    <property type="protein sequence ID" value="CCI48347.1"/>
    <property type="molecule type" value="Genomic_DNA"/>
</dbReference>
<keyword evidence="2" id="KW-0539">Nucleus</keyword>
<dbReference type="STRING" id="65357.A0A024GP91"/>
<feature type="domain" description="HMG box" evidence="5">
    <location>
        <begin position="123"/>
        <end position="191"/>
    </location>
</feature>
<dbReference type="InterPro" id="IPR036910">
    <property type="entry name" value="HMG_box_dom_sf"/>
</dbReference>
<proteinExistence type="predicted"/>
<feature type="DNA-binding region" description="HMG box" evidence="2">
    <location>
        <begin position="123"/>
        <end position="191"/>
    </location>
</feature>
<reference evidence="6 7" key="1">
    <citation type="submission" date="2012-05" db="EMBL/GenBank/DDBJ databases">
        <title>Recombination and specialization in a pathogen metapopulation.</title>
        <authorList>
            <person name="Gardiner A."/>
            <person name="Kemen E."/>
            <person name="Schultz-Larsen T."/>
            <person name="MacLean D."/>
            <person name="Van Oosterhout C."/>
            <person name="Jones J.D.G."/>
        </authorList>
    </citation>
    <scope>NUCLEOTIDE SEQUENCE [LARGE SCALE GENOMIC DNA]</scope>
    <source>
        <strain evidence="6 7">Ac Nc2</strain>
    </source>
</reference>
<dbReference type="GO" id="GO:0003677">
    <property type="term" value="F:DNA binding"/>
    <property type="evidence" value="ECO:0007669"/>
    <property type="project" value="UniProtKB-UniRule"/>
</dbReference>
<protein>
    <recommendedName>
        <fullName evidence="5">HMG box domain-containing protein</fullName>
    </recommendedName>
</protein>
<keyword evidence="1 2" id="KW-0238">DNA-binding</keyword>
<dbReference type="GO" id="GO:0005634">
    <property type="term" value="C:nucleus"/>
    <property type="evidence" value="ECO:0007669"/>
    <property type="project" value="UniProtKB-UniRule"/>
</dbReference>